<feature type="transmembrane region" description="Helical" evidence="3">
    <location>
        <begin position="15"/>
        <end position="37"/>
    </location>
</feature>
<dbReference type="InterPro" id="IPR003338">
    <property type="entry name" value="CDC4_N-term_subdom"/>
</dbReference>
<keyword evidence="3" id="KW-0812">Transmembrane</keyword>
<evidence type="ECO:0000313" key="6">
    <source>
        <dbReference type="EnsemblPlants" id="Ma05_p13230.1"/>
    </source>
</evidence>
<sequence>MLDEYTEETCVQFHFYLLFDLLSNLRIVNFHIIFMLYRLYQIDKGKNNTAILEKKKSPIRLIVDEAINGDNSVVSMNLNRYRICVVAKIEQCLIMGKKRRDTICIALADDTCDEPKIKMNKVVRLNLRVRLGNIISVHQCQYVSCEFFFLLLFDKLHITATLLLNLKLRKPILQSIVLLLLTQIFCEGEPVKREYEDRLDEVGYDDVGGARKLMAQIRELVELPLRHPQLFKSIGVKPPKGILFYGPPVERRIVSQLLTLMNGLKHRSLGGSLNPY</sequence>
<evidence type="ECO:0000259" key="4">
    <source>
        <dbReference type="SMART" id="SM01073"/>
    </source>
</evidence>
<dbReference type="FunFam" id="2.40.40.20:FF:000003">
    <property type="entry name" value="Transitional endoplasmic reticulum ATPase"/>
    <property type="match status" value="1"/>
</dbReference>
<organism evidence="6 7">
    <name type="scientific">Musa acuminata subsp. malaccensis</name>
    <name type="common">Wild banana</name>
    <name type="synonym">Musa malaccensis</name>
    <dbReference type="NCBI Taxonomy" id="214687"/>
    <lineage>
        <taxon>Eukaryota</taxon>
        <taxon>Viridiplantae</taxon>
        <taxon>Streptophyta</taxon>
        <taxon>Embryophyta</taxon>
        <taxon>Tracheophyta</taxon>
        <taxon>Spermatophyta</taxon>
        <taxon>Magnoliopsida</taxon>
        <taxon>Liliopsida</taxon>
        <taxon>Zingiberales</taxon>
        <taxon>Musaceae</taxon>
        <taxon>Musa</taxon>
    </lineage>
</organism>
<evidence type="ECO:0000313" key="5">
    <source>
        <dbReference type="EMBL" id="CAG1838358.1"/>
    </source>
</evidence>
<keyword evidence="1" id="KW-0547">Nucleotide-binding</keyword>
<evidence type="ECO:0000256" key="1">
    <source>
        <dbReference type="ARBA" id="ARBA00022741"/>
    </source>
</evidence>
<gene>
    <name evidence="5" type="ORF">GSMUA_265350.1</name>
</gene>
<dbReference type="PANTHER" id="PTHR23077:SF171">
    <property type="entry name" value="NUCLEAR VALOSIN-CONTAINING PROTEIN-LIKE"/>
    <property type="match status" value="1"/>
</dbReference>
<dbReference type="Gene3D" id="2.40.40.20">
    <property type="match status" value="1"/>
</dbReference>
<dbReference type="Pfam" id="PF02359">
    <property type="entry name" value="CDC48_N"/>
    <property type="match status" value="1"/>
</dbReference>
<reference evidence="6" key="2">
    <citation type="submission" date="2021-05" db="UniProtKB">
        <authorList>
            <consortium name="EnsemblPlants"/>
        </authorList>
    </citation>
    <scope>IDENTIFICATION</scope>
    <source>
        <strain evidence="6">subsp. malaccensis</strain>
    </source>
</reference>
<dbReference type="SUPFAM" id="SSF52540">
    <property type="entry name" value="P-loop containing nucleoside triphosphate hydrolases"/>
    <property type="match status" value="1"/>
</dbReference>
<keyword evidence="2" id="KW-0067">ATP-binding</keyword>
<keyword evidence="7" id="KW-1185">Reference proteome</keyword>
<dbReference type="InterPro" id="IPR050168">
    <property type="entry name" value="AAA_ATPase_domain"/>
</dbReference>
<dbReference type="InParanoid" id="A0A804J3Y4"/>
<dbReference type="InterPro" id="IPR027417">
    <property type="entry name" value="P-loop_NTPase"/>
</dbReference>
<keyword evidence="3" id="KW-0472">Membrane</keyword>
<dbReference type="OMA" id="CKEPRIR"/>
<dbReference type="Proteomes" id="UP000012960">
    <property type="component" value="Unplaced"/>
</dbReference>
<keyword evidence="3" id="KW-1133">Transmembrane helix</keyword>
<dbReference type="Gene3D" id="3.40.50.300">
    <property type="entry name" value="P-loop containing nucleotide triphosphate hydrolases"/>
    <property type="match status" value="1"/>
</dbReference>
<evidence type="ECO:0000256" key="3">
    <source>
        <dbReference type="SAM" id="Phobius"/>
    </source>
</evidence>
<accession>A0A804J3Y4</accession>
<dbReference type="EMBL" id="HG996470">
    <property type="protein sequence ID" value="CAG1838358.1"/>
    <property type="molecule type" value="Genomic_DNA"/>
</dbReference>
<dbReference type="SMART" id="SM01073">
    <property type="entry name" value="CDC48_N"/>
    <property type="match status" value="1"/>
</dbReference>
<dbReference type="AlphaFoldDB" id="A0A804J3Y4"/>
<protein>
    <submittedName>
        <fullName evidence="5">(wild Malaysian banana) hypothetical protein</fullName>
    </submittedName>
</protein>
<proteinExistence type="predicted"/>
<dbReference type="Gene3D" id="3.10.330.10">
    <property type="match status" value="1"/>
</dbReference>
<dbReference type="InterPro" id="IPR009010">
    <property type="entry name" value="Asp_de-COase-like_dom_sf"/>
</dbReference>
<dbReference type="EnsemblPlants" id="Ma05_t13230.1">
    <property type="protein sequence ID" value="Ma05_p13230.1"/>
    <property type="gene ID" value="Ma05_g13230"/>
</dbReference>
<dbReference type="PANTHER" id="PTHR23077">
    <property type="entry name" value="AAA-FAMILY ATPASE"/>
    <property type="match status" value="1"/>
</dbReference>
<reference evidence="5" key="1">
    <citation type="submission" date="2021-03" db="EMBL/GenBank/DDBJ databases">
        <authorList>
            <consortium name="Genoscope - CEA"/>
            <person name="William W."/>
        </authorList>
    </citation>
    <scope>NUCLEOTIDE SEQUENCE</scope>
    <source>
        <strain evidence="5">Doubled-haploid Pahang</strain>
    </source>
</reference>
<dbReference type="SUPFAM" id="SSF50692">
    <property type="entry name" value="ADC-like"/>
    <property type="match status" value="1"/>
</dbReference>
<evidence type="ECO:0000256" key="2">
    <source>
        <dbReference type="ARBA" id="ARBA00022840"/>
    </source>
</evidence>
<dbReference type="GO" id="GO:0005737">
    <property type="term" value="C:cytoplasm"/>
    <property type="evidence" value="ECO:0007669"/>
    <property type="project" value="UniProtKB-ARBA"/>
</dbReference>
<dbReference type="GO" id="GO:0005524">
    <property type="term" value="F:ATP binding"/>
    <property type="evidence" value="ECO:0007669"/>
    <property type="project" value="UniProtKB-KW"/>
</dbReference>
<name>A0A804J3Y4_MUSAM</name>
<dbReference type="Gramene" id="Ma05_t13230.1">
    <property type="protein sequence ID" value="Ma05_p13230.1"/>
    <property type="gene ID" value="Ma05_g13230"/>
</dbReference>
<evidence type="ECO:0000313" key="7">
    <source>
        <dbReference type="Proteomes" id="UP000012960"/>
    </source>
</evidence>
<feature type="domain" description="CDC48 N-terminal subdomain" evidence="4">
    <location>
        <begin position="60"/>
        <end position="142"/>
    </location>
</feature>